<feature type="domain" description="MOFRL-associated" evidence="6">
    <location>
        <begin position="2"/>
        <end position="229"/>
    </location>
</feature>
<dbReference type="Pfam" id="PF05161">
    <property type="entry name" value="MOFRL"/>
    <property type="match status" value="1"/>
</dbReference>
<evidence type="ECO:0000256" key="2">
    <source>
        <dbReference type="ARBA" id="ARBA00022741"/>
    </source>
</evidence>
<dbReference type="FunFam" id="3.40.1480.10:FF:000002">
    <property type="entry name" value="Glycerate kinase"/>
    <property type="match status" value="1"/>
</dbReference>
<keyword evidence="3 7" id="KW-0418">Kinase</keyword>
<evidence type="ECO:0000259" key="5">
    <source>
        <dbReference type="Pfam" id="PF05161"/>
    </source>
</evidence>
<proteinExistence type="predicted"/>
<gene>
    <name evidence="7" type="ORF">MNBD_NITROSPIRAE03-582</name>
</gene>
<feature type="domain" description="MOFRL" evidence="5">
    <location>
        <begin position="308"/>
        <end position="413"/>
    </location>
</feature>
<keyword evidence="2" id="KW-0547">Nucleotide-binding</keyword>
<keyword evidence="1 7" id="KW-0808">Transferase</keyword>
<accession>A0A3B1CNU7</accession>
<dbReference type="SUPFAM" id="SSF82544">
    <property type="entry name" value="GckA/TtuD-like"/>
    <property type="match status" value="1"/>
</dbReference>
<dbReference type="GO" id="GO:0005524">
    <property type="term" value="F:ATP binding"/>
    <property type="evidence" value="ECO:0007669"/>
    <property type="project" value="UniProtKB-KW"/>
</dbReference>
<sequence length="420" mass="44741">MERVFFDALRAVDPYLATAKRLSDFRNAIGRPDGRLNILGFGKASARMAQAAEETLAGLISRSVVITRYGHSVALKKTEIIEAGHPIPDTNGIKGTEKIMAVARASSVDDINICLISGGGSALLVCPFEGISLEEKQEITGLLLNAGADIFELNTVRKHISAVKGGRLAETLYPSRTISLILSDVIGDRLDVIASGPTSPDETTYLDALNVLKRCNLMDKAPKGVLKIIEDGVEGRVPDTPAPDSKVFNRVENIIIGSNRIALEAARQEAETLGYSAEILTDSLSGEAREAAKWLYREVMKRGERKKACFVSGGETTVVVKGSGLGGRNLEFALVFAMEIAGIEGLSLLSAGTDGTDGPTDAAGAIVDGETIARARAMGLSPEKFLAENDSYNFFKQVGGLFITGPTGTNVMDIQIAIRR</sequence>
<evidence type="ECO:0000256" key="4">
    <source>
        <dbReference type="ARBA" id="ARBA00022840"/>
    </source>
</evidence>
<dbReference type="GO" id="GO:0043798">
    <property type="term" value="F:glycerate 2-kinase activity"/>
    <property type="evidence" value="ECO:0007669"/>
    <property type="project" value="UniProtKB-EC"/>
</dbReference>
<dbReference type="GO" id="GO:0005737">
    <property type="term" value="C:cytoplasm"/>
    <property type="evidence" value="ECO:0007669"/>
    <property type="project" value="TreeGrafter"/>
</dbReference>
<evidence type="ECO:0000256" key="3">
    <source>
        <dbReference type="ARBA" id="ARBA00022777"/>
    </source>
</evidence>
<dbReference type="AlphaFoldDB" id="A0A3B1CNU7"/>
<dbReference type="Gene3D" id="3.40.50.10180">
    <property type="entry name" value="Glycerate kinase, MOFRL-like N-terminal domain"/>
    <property type="match status" value="1"/>
</dbReference>
<evidence type="ECO:0000259" key="6">
    <source>
        <dbReference type="Pfam" id="PF13660"/>
    </source>
</evidence>
<evidence type="ECO:0000256" key="1">
    <source>
        <dbReference type="ARBA" id="ARBA00022679"/>
    </source>
</evidence>
<dbReference type="PANTHER" id="PTHR12227">
    <property type="entry name" value="GLYCERATE KINASE"/>
    <property type="match status" value="1"/>
</dbReference>
<dbReference type="InterPro" id="IPR038614">
    <property type="entry name" value="GK_N_sf"/>
</dbReference>
<reference evidence="7" key="1">
    <citation type="submission" date="2018-06" db="EMBL/GenBank/DDBJ databases">
        <authorList>
            <person name="Zhirakovskaya E."/>
        </authorList>
    </citation>
    <scope>NUCLEOTIDE SEQUENCE</scope>
</reference>
<dbReference type="InterPro" id="IPR007835">
    <property type="entry name" value="MOFRL"/>
</dbReference>
<dbReference type="Pfam" id="PF13660">
    <property type="entry name" value="DUF4147"/>
    <property type="match status" value="1"/>
</dbReference>
<organism evidence="7">
    <name type="scientific">hydrothermal vent metagenome</name>
    <dbReference type="NCBI Taxonomy" id="652676"/>
    <lineage>
        <taxon>unclassified sequences</taxon>
        <taxon>metagenomes</taxon>
        <taxon>ecological metagenomes</taxon>
    </lineage>
</organism>
<dbReference type="FunFam" id="3.40.50.10180:FF:000001">
    <property type="entry name" value="Glycerate kinase"/>
    <property type="match status" value="1"/>
</dbReference>
<protein>
    <submittedName>
        <fullName evidence="7">D-glycerate 2-kinase</fullName>
        <ecNumber evidence="7">2.7.1.165</ecNumber>
    </submittedName>
</protein>
<dbReference type="InterPro" id="IPR037035">
    <property type="entry name" value="GK-like_C_sf"/>
</dbReference>
<evidence type="ECO:0000313" key="7">
    <source>
        <dbReference type="EMBL" id="VAX28151.1"/>
    </source>
</evidence>
<keyword evidence="4" id="KW-0067">ATP-binding</keyword>
<name>A0A3B1CNU7_9ZZZZ</name>
<dbReference type="EMBL" id="UOGI01000018">
    <property type="protein sequence ID" value="VAX28151.1"/>
    <property type="molecule type" value="Genomic_DNA"/>
</dbReference>
<dbReference type="InterPro" id="IPR025286">
    <property type="entry name" value="MOFRL_assoc_dom"/>
</dbReference>
<dbReference type="Gene3D" id="3.40.1480.10">
    <property type="entry name" value="MOFRL domain"/>
    <property type="match status" value="1"/>
</dbReference>
<dbReference type="InterPro" id="IPR039760">
    <property type="entry name" value="MOFRL_protein"/>
</dbReference>
<dbReference type="PANTHER" id="PTHR12227:SF0">
    <property type="entry name" value="GLYCERATE KINASE"/>
    <property type="match status" value="1"/>
</dbReference>
<dbReference type="EC" id="2.7.1.165" evidence="7"/>
<dbReference type="GO" id="GO:0008887">
    <property type="term" value="F:glycerate kinase activity"/>
    <property type="evidence" value="ECO:0007669"/>
    <property type="project" value="InterPro"/>
</dbReference>